<gene>
    <name evidence="2" type="ORF">GA838_05645</name>
    <name evidence="3" type="ORF">GA838_09165</name>
</gene>
<feature type="transmembrane region" description="Helical" evidence="1">
    <location>
        <begin position="17"/>
        <end position="35"/>
    </location>
</feature>
<evidence type="ECO:0000313" key="4">
    <source>
        <dbReference type="Proteomes" id="UP001281024"/>
    </source>
</evidence>
<evidence type="ECO:0000256" key="1">
    <source>
        <dbReference type="SAM" id="Phobius"/>
    </source>
</evidence>
<keyword evidence="1" id="KW-0472">Membrane</keyword>
<reference evidence="2" key="1">
    <citation type="submission" date="2019-10" db="EMBL/GenBank/DDBJ databases">
        <title>Malate fermentation in French cider.</title>
        <authorList>
            <person name="Cousin F.J."/>
            <person name="Medina Fernandez S."/>
            <person name="Misery B."/>
            <person name="Laplace J.-M."/>
            <person name="Cretenet M."/>
        </authorList>
    </citation>
    <scope>NUCLEOTIDE SEQUENCE</scope>
    <source>
        <strain evidence="2">UCMA15129</strain>
    </source>
</reference>
<organism evidence="2 4">
    <name type="scientific">Oenococcus oeni</name>
    <name type="common">Leuconostoc oenos</name>
    <dbReference type="NCBI Taxonomy" id="1247"/>
    <lineage>
        <taxon>Bacteria</taxon>
        <taxon>Bacillati</taxon>
        <taxon>Bacillota</taxon>
        <taxon>Bacilli</taxon>
        <taxon>Lactobacillales</taxon>
        <taxon>Lactobacillaceae</taxon>
        <taxon>Oenococcus</taxon>
    </lineage>
</organism>
<evidence type="ECO:0000313" key="3">
    <source>
        <dbReference type="EMBL" id="MDV7715892.1"/>
    </source>
</evidence>
<accession>A0AAJ2P450</accession>
<protein>
    <submittedName>
        <fullName evidence="2">VIT family protein</fullName>
    </submittedName>
</protein>
<name>A0AAJ2P450_OENOE</name>
<dbReference type="Proteomes" id="UP001281024">
    <property type="component" value="Unassembled WGS sequence"/>
</dbReference>
<sequence>LTGSLAAKLGEFHLRPAIIRNIVIGLITVAIHYYIGKLF</sequence>
<dbReference type="AlphaFoldDB" id="A0AAJ2P450"/>
<keyword evidence="1" id="KW-1133">Transmembrane helix</keyword>
<keyword evidence="1" id="KW-0812">Transmembrane</keyword>
<dbReference type="EMBL" id="WERV01000008">
    <property type="protein sequence ID" value="MDV7715892.1"/>
    <property type="molecule type" value="Genomic_DNA"/>
</dbReference>
<proteinExistence type="predicted"/>
<evidence type="ECO:0000313" key="2">
    <source>
        <dbReference type="EMBL" id="MDV7715241.1"/>
    </source>
</evidence>
<feature type="non-terminal residue" evidence="2">
    <location>
        <position position="1"/>
    </location>
</feature>
<comment type="caution">
    <text evidence="2">The sequence shown here is derived from an EMBL/GenBank/DDBJ whole genome shotgun (WGS) entry which is preliminary data.</text>
</comment>
<dbReference type="EMBL" id="WERV01000003">
    <property type="protein sequence ID" value="MDV7715241.1"/>
    <property type="molecule type" value="Genomic_DNA"/>
</dbReference>